<gene>
    <name evidence="1" type="ORF">NF27_DP00020</name>
</gene>
<name>A0A0C1QN50_9RICK</name>
<reference evidence="1 2" key="1">
    <citation type="submission" date="2014-11" db="EMBL/GenBank/DDBJ databases">
        <title>A Rickettsiales Symbiont of Amoebae With Ancient Features.</title>
        <authorList>
            <person name="Schulz F."/>
            <person name="Martijn J."/>
            <person name="Wascher F."/>
            <person name="Kostanjsek R."/>
            <person name="Ettema T.J."/>
            <person name="Horn M."/>
        </authorList>
    </citation>
    <scope>NUCLEOTIDE SEQUENCE [LARGE SCALE GENOMIC DNA]</scope>
    <source>
        <strain evidence="1 2">UWC36</strain>
    </source>
</reference>
<evidence type="ECO:0000313" key="1">
    <source>
        <dbReference type="EMBL" id="KIE05458.1"/>
    </source>
</evidence>
<organism evidence="1 2">
    <name type="scientific">Candidatus Jidaibacter acanthamoebae</name>
    <dbReference type="NCBI Taxonomy" id="86105"/>
    <lineage>
        <taxon>Bacteria</taxon>
        <taxon>Pseudomonadati</taxon>
        <taxon>Pseudomonadota</taxon>
        <taxon>Alphaproteobacteria</taxon>
        <taxon>Rickettsiales</taxon>
        <taxon>Candidatus Midichloriaceae</taxon>
        <taxon>Candidatus Jidaibacter</taxon>
    </lineage>
</organism>
<sequence>MELGDYRAKINEQNDDLIKAFNQIEKVQVLKDTKNNFIKAQCKSLHNTANEAHLQLSELLKEYCSYNECSKDFITEFVICDPVAFLPDGFPL</sequence>
<dbReference type="EMBL" id="JSWE01000092">
    <property type="protein sequence ID" value="KIE05458.1"/>
    <property type="molecule type" value="Genomic_DNA"/>
</dbReference>
<keyword evidence="2" id="KW-1185">Reference proteome</keyword>
<accession>A0A0C1QN50</accession>
<dbReference type="AlphaFoldDB" id="A0A0C1QN50"/>
<comment type="caution">
    <text evidence="1">The sequence shown here is derived from an EMBL/GenBank/DDBJ whole genome shotgun (WGS) entry which is preliminary data.</text>
</comment>
<protein>
    <submittedName>
        <fullName evidence="1">Uncharacterized protein</fullName>
    </submittedName>
</protein>
<proteinExistence type="predicted"/>
<dbReference type="OrthoDB" id="9927584at2"/>
<evidence type="ECO:0000313" key="2">
    <source>
        <dbReference type="Proteomes" id="UP000031258"/>
    </source>
</evidence>
<dbReference type="RefSeq" id="WP_039455628.1">
    <property type="nucleotide sequence ID" value="NZ_JSWE01000092.1"/>
</dbReference>
<dbReference type="Proteomes" id="UP000031258">
    <property type="component" value="Unassembled WGS sequence"/>
</dbReference>